<dbReference type="Proteomes" id="UP000721442">
    <property type="component" value="Unassembled WGS sequence"/>
</dbReference>
<dbReference type="EMBL" id="JADINE010000004">
    <property type="protein sequence ID" value="MBO8406879.1"/>
    <property type="molecule type" value="Genomic_DNA"/>
</dbReference>
<evidence type="ECO:0000313" key="3">
    <source>
        <dbReference type="Proteomes" id="UP000721442"/>
    </source>
</evidence>
<dbReference type="AlphaFoldDB" id="A0A940IBV3"/>
<proteinExistence type="predicted"/>
<keyword evidence="1" id="KW-0732">Signal</keyword>
<evidence type="ECO:0000313" key="2">
    <source>
        <dbReference type="EMBL" id="MBO8406879.1"/>
    </source>
</evidence>
<protein>
    <recommendedName>
        <fullName evidence="4">Tyrosine-protein kinase ephrin type A/B receptor-like domain-containing protein</fullName>
    </recommendedName>
</protein>
<name>A0A940IBV3_9PROT</name>
<feature type="signal peptide" evidence="1">
    <location>
        <begin position="1"/>
        <end position="24"/>
    </location>
</feature>
<feature type="chain" id="PRO_5037090957" description="Tyrosine-protein kinase ephrin type A/B receptor-like domain-containing protein" evidence="1">
    <location>
        <begin position="25"/>
        <end position="214"/>
    </location>
</feature>
<gene>
    <name evidence="2" type="ORF">IAC77_00245</name>
</gene>
<reference evidence="2" key="1">
    <citation type="submission" date="2020-10" db="EMBL/GenBank/DDBJ databases">
        <authorList>
            <person name="Gilroy R."/>
        </authorList>
    </citation>
    <scope>NUCLEOTIDE SEQUENCE</scope>
    <source>
        <strain evidence="2">B1-16210</strain>
    </source>
</reference>
<accession>A0A940IBV3</accession>
<evidence type="ECO:0008006" key="4">
    <source>
        <dbReference type="Google" id="ProtNLM"/>
    </source>
</evidence>
<reference evidence="2" key="2">
    <citation type="journal article" date="2021" name="PeerJ">
        <title>Extensive microbial diversity within the chicken gut microbiome revealed by metagenomics and culture.</title>
        <authorList>
            <person name="Gilroy R."/>
            <person name="Ravi A."/>
            <person name="Getino M."/>
            <person name="Pursley I."/>
            <person name="Horton D.L."/>
            <person name="Alikhan N.F."/>
            <person name="Baker D."/>
            <person name="Gharbi K."/>
            <person name="Hall N."/>
            <person name="Watson M."/>
            <person name="Adriaenssens E.M."/>
            <person name="Foster-Nyarko E."/>
            <person name="Jarju S."/>
            <person name="Secka A."/>
            <person name="Antonio M."/>
            <person name="Oren A."/>
            <person name="Chaudhuri R.R."/>
            <person name="La Ragione R."/>
            <person name="Hildebrand F."/>
            <person name="Pallen M.J."/>
        </authorList>
    </citation>
    <scope>NUCLEOTIDE SEQUENCE</scope>
    <source>
        <strain evidence="2">B1-16210</strain>
    </source>
</reference>
<sequence>MRVINKILMSCLTMLFSWQYGAHAFHYNKNLSADCDSYCSQYGEKSGVSAGLFPNYYGYDYGRFGSCHCFTSAEISIIRNCYNKACTGANMTGTMRAYIYVPASSMWCSMATEGAVENCVCKSGYYNVFYSNGQGLVCNRCIAGHYCTGGKTFSCSRGYYSNAGASSCSKCPDNPPATSASAANGINKCYLPANVTISDTSGDYLFTNNCFFAS</sequence>
<organism evidence="2 3">
    <name type="scientific">Candidatus Enterousia excrementavium</name>
    <dbReference type="NCBI Taxonomy" id="2840789"/>
    <lineage>
        <taxon>Bacteria</taxon>
        <taxon>Pseudomonadati</taxon>
        <taxon>Pseudomonadota</taxon>
        <taxon>Alphaproteobacteria</taxon>
        <taxon>Candidatus Enterousia</taxon>
    </lineage>
</organism>
<evidence type="ECO:0000256" key="1">
    <source>
        <dbReference type="SAM" id="SignalP"/>
    </source>
</evidence>
<comment type="caution">
    <text evidence="2">The sequence shown here is derived from an EMBL/GenBank/DDBJ whole genome shotgun (WGS) entry which is preliminary data.</text>
</comment>